<name>A0A9P8VCC2_9PEZI</name>
<keyword evidence="4" id="KW-1185">Reference proteome</keyword>
<dbReference type="PANTHER" id="PTHR35519">
    <property type="entry name" value="MEMBRANE PROTEINS"/>
    <property type="match status" value="1"/>
</dbReference>
<dbReference type="Pfam" id="PF13430">
    <property type="entry name" value="DUF4112"/>
    <property type="match status" value="1"/>
</dbReference>
<protein>
    <recommendedName>
        <fullName evidence="5">PH domain-containing protein</fullName>
    </recommendedName>
</protein>
<evidence type="ECO:0000313" key="4">
    <source>
        <dbReference type="Proteomes" id="UP000770015"/>
    </source>
</evidence>
<organism evidence="3 4">
    <name type="scientific">Plectosphaerella plurivora</name>
    <dbReference type="NCBI Taxonomy" id="936078"/>
    <lineage>
        <taxon>Eukaryota</taxon>
        <taxon>Fungi</taxon>
        <taxon>Dikarya</taxon>
        <taxon>Ascomycota</taxon>
        <taxon>Pezizomycotina</taxon>
        <taxon>Sordariomycetes</taxon>
        <taxon>Hypocreomycetidae</taxon>
        <taxon>Glomerellales</taxon>
        <taxon>Plectosphaerellaceae</taxon>
        <taxon>Plectosphaerella</taxon>
    </lineage>
</organism>
<comment type="caution">
    <text evidence="3">The sequence shown here is derived from an EMBL/GenBank/DDBJ whole genome shotgun (WGS) entry which is preliminary data.</text>
</comment>
<dbReference type="InterPro" id="IPR025187">
    <property type="entry name" value="DUF4112"/>
</dbReference>
<evidence type="ECO:0000313" key="3">
    <source>
        <dbReference type="EMBL" id="KAH6687495.1"/>
    </source>
</evidence>
<keyword evidence="2" id="KW-0472">Membrane</keyword>
<evidence type="ECO:0000256" key="2">
    <source>
        <dbReference type="SAM" id="Phobius"/>
    </source>
</evidence>
<feature type="transmembrane region" description="Helical" evidence="2">
    <location>
        <begin position="75"/>
        <end position="98"/>
    </location>
</feature>
<dbReference type="Proteomes" id="UP000770015">
    <property type="component" value="Unassembled WGS sequence"/>
</dbReference>
<sequence length="305" mass="33609">MSFVAKIIAKKILKEKVSNNFGSEDPYFESVPATRLDGTPTGKVKKRKKALPPGVSVHDGKVLTKVKRRAWRLDMCLFSFCGVRFGWGSAIGIIPAIGDALDAFMALMVFRTCCKVEDGLPAGLRMKMMFNIAFDFVLGLVPFVGDIADAAFRCNTKNAVLLEEYLREKGKNNLLKSGQPVPTIDPSDPDSFDRRIEEVDSDGEPIGHQPRHNANMSSRPTDAGRTAGRSDRVTNNRPVAGDVRTTHPDVAVPATAKTRDSGSRAWFSWGKSRRTDLEMADPQPDQAATLPPPGREPSKKLRRER</sequence>
<dbReference type="AlphaFoldDB" id="A0A9P8VCC2"/>
<feature type="region of interest" description="Disordered" evidence="1">
    <location>
        <begin position="173"/>
        <end position="305"/>
    </location>
</feature>
<reference evidence="3" key="1">
    <citation type="journal article" date="2021" name="Nat. Commun.">
        <title>Genetic determinants of endophytism in the Arabidopsis root mycobiome.</title>
        <authorList>
            <person name="Mesny F."/>
            <person name="Miyauchi S."/>
            <person name="Thiergart T."/>
            <person name="Pickel B."/>
            <person name="Atanasova L."/>
            <person name="Karlsson M."/>
            <person name="Huettel B."/>
            <person name="Barry K.W."/>
            <person name="Haridas S."/>
            <person name="Chen C."/>
            <person name="Bauer D."/>
            <person name="Andreopoulos W."/>
            <person name="Pangilinan J."/>
            <person name="LaButti K."/>
            <person name="Riley R."/>
            <person name="Lipzen A."/>
            <person name="Clum A."/>
            <person name="Drula E."/>
            <person name="Henrissat B."/>
            <person name="Kohler A."/>
            <person name="Grigoriev I.V."/>
            <person name="Martin F.M."/>
            <person name="Hacquard S."/>
        </authorList>
    </citation>
    <scope>NUCLEOTIDE SEQUENCE</scope>
    <source>
        <strain evidence="3">MPI-SDFR-AT-0117</strain>
    </source>
</reference>
<accession>A0A9P8VCC2</accession>
<dbReference type="PANTHER" id="PTHR35519:SF2">
    <property type="entry name" value="PH DOMAIN PROTEIN"/>
    <property type="match status" value="1"/>
</dbReference>
<dbReference type="EMBL" id="JAGSXJ010000011">
    <property type="protein sequence ID" value="KAH6687495.1"/>
    <property type="molecule type" value="Genomic_DNA"/>
</dbReference>
<keyword evidence="2" id="KW-0812">Transmembrane</keyword>
<evidence type="ECO:0000256" key="1">
    <source>
        <dbReference type="SAM" id="MobiDB-lite"/>
    </source>
</evidence>
<proteinExistence type="predicted"/>
<dbReference type="OrthoDB" id="2103474at2759"/>
<gene>
    <name evidence="3" type="ORF">F5X68DRAFT_153090</name>
</gene>
<evidence type="ECO:0008006" key="5">
    <source>
        <dbReference type="Google" id="ProtNLM"/>
    </source>
</evidence>
<keyword evidence="2" id="KW-1133">Transmembrane helix</keyword>